<dbReference type="PANTHER" id="PTHR34553:SF4">
    <property type="entry name" value="G1_S-SPECIFIC CYCLIN-E PROTEIN"/>
    <property type="match status" value="1"/>
</dbReference>
<evidence type="ECO:0000313" key="4">
    <source>
        <dbReference type="Proteomes" id="UP000029981"/>
    </source>
</evidence>
<dbReference type="AlphaFoldDB" id="A0A0A0KBY8"/>
<evidence type="ECO:0000256" key="2">
    <source>
        <dbReference type="SAM" id="Phobius"/>
    </source>
</evidence>
<reference evidence="3 4" key="1">
    <citation type="journal article" date="2009" name="Nat. Genet.">
        <title>The genome of the cucumber, Cucumis sativus L.</title>
        <authorList>
            <person name="Huang S."/>
            <person name="Li R."/>
            <person name="Zhang Z."/>
            <person name="Li L."/>
            <person name="Gu X."/>
            <person name="Fan W."/>
            <person name="Lucas W.J."/>
            <person name="Wang X."/>
            <person name="Xie B."/>
            <person name="Ni P."/>
            <person name="Ren Y."/>
            <person name="Zhu H."/>
            <person name="Li J."/>
            <person name="Lin K."/>
            <person name="Jin W."/>
            <person name="Fei Z."/>
            <person name="Li G."/>
            <person name="Staub J."/>
            <person name="Kilian A."/>
            <person name="van der Vossen E.A."/>
            <person name="Wu Y."/>
            <person name="Guo J."/>
            <person name="He J."/>
            <person name="Jia Z."/>
            <person name="Ren Y."/>
            <person name="Tian G."/>
            <person name="Lu Y."/>
            <person name="Ruan J."/>
            <person name="Qian W."/>
            <person name="Wang M."/>
            <person name="Huang Q."/>
            <person name="Li B."/>
            <person name="Xuan Z."/>
            <person name="Cao J."/>
            <person name="Asan"/>
            <person name="Wu Z."/>
            <person name="Zhang J."/>
            <person name="Cai Q."/>
            <person name="Bai Y."/>
            <person name="Zhao B."/>
            <person name="Han Y."/>
            <person name="Li Y."/>
            <person name="Li X."/>
            <person name="Wang S."/>
            <person name="Shi Q."/>
            <person name="Liu S."/>
            <person name="Cho W.K."/>
            <person name="Kim J.Y."/>
            <person name="Xu Y."/>
            <person name="Heller-Uszynska K."/>
            <person name="Miao H."/>
            <person name="Cheng Z."/>
            <person name="Zhang S."/>
            <person name="Wu J."/>
            <person name="Yang Y."/>
            <person name="Kang H."/>
            <person name="Li M."/>
            <person name="Liang H."/>
            <person name="Ren X."/>
            <person name="Shi Z."/>
            <person name="Wen M."/>
            <person name="Jian M."/>
            <person name="Yang H."/>
            <person name="Zhang G."/>
            <person name="Yang Z."/>
            <person name="Chen R."/>
            <person name="Liu S."/>
            <person name="Li J."/>
            <person name="Ma L."/>
            <person name="Liu H."/>
            <person name="Zhou Y."/>
            <person name="Zhao J."/>
            <person name="Fang X."/>
            <person name="Li G."/>
            <person name="Fang L."/>
            <person name="Li Y."/>
            <person name="Liu D."/>
            <person name="Zheng H."/>
            <person name="Zhang Y."/>
            <person name="Qin N."/>
            <person name="Li Z."/>
            <person name="Yang G."/>
            <person name="Yang S."/>
            <person name="Bolund L."/>
            <person name="Kristiansen K."/>
            <person name="Zheng H."/>
            <person name="Li S."/>
            <person name="Zhang X."/>
            <person name="Yang H."/>
            <person name="Wang J."/>
            <person name="Sun R."/>
            <person name="Zhang B."/>
            <person name="Jiang S."/>
            <person name="Wang J."/>
            <person name="Du Y."/>
            <person name="Li S."/>
        </authorList>
    </citation>
    <scope>NUCLEOTIDE SEQUENCE [LARGE SCALE GENOMIC DNA]</scope>
    <source>
        <strain evidence="4">cv. 9930</strain>
    </source>
</reference>
<feature type="transmembrane region" description="Helical" evidence="2">
    <location>
        <begin position="396"/>
        <end position="414"/>
    </location>
</feature>
<keyword evidence="2" id="KW-0472">Membrane</keyword>
<protein>
    <submittedName>
        <fullName evidence="3">Uncharacterized protein</fullName>
    </submittedName>
</protein>
<dbReference type="KEGG" id="csv:101205619"/>
<reference evidence="3 4" key="4">
    <citation type="journal article" date="2011" name="BMC Genomics">
        <title>RNA-Seq improves annotation of protein-coding genes in the cucumber genome.</title>
        <authorList>
            <person name="Li Z."/>
            <person name="Zhang Z."/>
            <person name="Yan P."/>
            <person name="Huang S."/>
            <person name="Fei Z."/>
            <person name="Lin K."/>
        </authorList>
    </citation>
    <scope>NUCLEOTIDE SEQUENCE [LARGE SCALE GENOMIC DNA]</scope>
    <source>
        <strain evidence="4">cv. 9930</strain>
    </source>
</reference>
<keyword evidence="4" id="KW-1185">Reference proteome</keyword>
<organism evidence="3 4">
    <name type="scientific">Cucumis sativus</name>
    <name type="common">Cucumber</name>
    <dbReference type="NCBI Taxonomy" id="3659"/>
    <lineage>
        <taxon>Eukaryota</taxon>
        <taxon>Viridiplantae</taxon>
        <taxon>Streptophyta</taxon>
        <taxon>Embryophyta</taxon>
        <taxon>Tracheophyta</taxon>
        <taxon>Spermatophyta</taxon>
        <taxon>Magnoliopsida</taxon>
        <taxon>eudicotyledons</taxon>
        <taxon>Gunneridae</taxon>
        <taxon>Pentapetalae</taxon>
        <taxon>rosids</taxon>
        <taxon>fabids</taxon>
        <taxon>Cucurbitales</taxon>
        <taxon>Cucurbitaceae</taxon>
        <taxon>Benincaseae</taxon>
        <taxon>Cucumis</taxon>
    </lineage>
</organism>
<keyword evidence="2" id="KW-1133">Transmembrane helix</keyword>
<dbReference type="STRING" id="3659.A0A0A0KBY8"/>
<dbReference type="eggNOG" id="ENOG502QTAE">
    <property type="taxonomic scope" value="Eukaryota"/>
</dbReference>
<evidence type="ECO:0000313" key="3">
    <source>
        <dbReference type="EMBL" id="KGN46993.1"/>
    </source>
</evidence>
<dbReference type="OrthoDB" id="1915931at2759"/>
<sequence length="698" mass="80639">MGNADDVRSVFPLTNLQIGDLQSYLSDLSLFLAPESKRFYILVDNRPWLREFGSRPARLWQLMVTKSRLSPFAIRKVRKDRNSERVAYQRPKITKPKKLLRWFPLVNAVTLSRKKLLLPMPPVKNLRKSFVLNNELHRTLYGFIVFAVSWDNVRGINYFNELQTDTSVAIEAKYMQRWEFDSISQAAASMSTWFLGSPTDGKLLKKYLESVTGEIFYDALDDFHDVEDSYLNSIPIMEDEIISYKNLYMNNDFLECADDELNLHSTTAKDSTNTLQTPPPTGPNKRRKVTKFIVSQNEDDTYLDERKNRVIDLASVPENHNINCQDVVEATQYKDVLILFRFNDRDLPFKLRQVIMPDLRLLTLLEAGLPSWVIFLQSYPVFCHLYRPWMCPLARALYVLVSVITVLIGFYDLYKNVPLLKAAASRLCGPLLDWIETWEMVSRIKYLGTMLFLHNFEKAVTWFLTISRTTRSFLSIMAQPLAGPIMELVGFLLPVGSTFIEVVGNFFSVIWDVIEFCCTMVVDSIELLFMPVWFIFSTVWSCVTMILLPILWIISKILYTPIRAVLSLASFITYICTSIYDMFGDIQIFLSSVFQVASVSEATVTASEVSVWRTLWNDLFSQVFRAVRSILNGFVAFFTACNRHRLSIYNHVQECFERLSGRMRGSEQEASSSRHIYMPHRLTSIYGQSTETCKVHTD</sequence>
<accession>A0A0A0KBY8</accession>
<dbReference type="Proteomes" id="UP000029981">
    <property type="component" value="Chromosome 6"/>
</dbReference>
<feature type="transmembrane region" description="Helical" evidence="2">
    <location>
        <begin position="531"/>
        <end position="552"/>
    </location>
</feature>
<feature type="transmembrane region" description="Helical" evidence="2">
    <location>
        <begin position="488"/>
        <end position="511"/>
    </location>
</feature>
<feature type="compositionally biased region" description="Polar residues" evidence="1">
    <location>
        <begin position="267"/>
        <end position="276"/>
    </location>
</feature>
<evidence type="ECO:0000256" key="1">
    <source>
        <dbReference type="SAM" id="MobiDB-lite"/>
    </source>
</evidence>
<feature type="transmembrane region" description="Helical" evidence="2">
    <location>
        <begin position="564"/>
        <end position="583"/>
    </location>
</feature>
<keyword evidence="2" id="KW-0812">Transmembrane</keyword>
<dbReference type="EMBL" id="CM002927">
    <property type="protein sequence ID" value="KGN46993.1"/>
    <property type="molecule type" value="Genomic_DNA"/>
</dbReference>
<dbReference type="PANTHER" id="PTHR34553">
    <property type="entry name" value="OS05G0597400 PROTEIN"/>
    <property type="match status" value="1"/>
</dbReference>
<reference evidence="3 4" key="3">
    <citation type="journal article" date="2010" name="BMC Genomics">
        <title>Transcriptome sequencing and comparative analysis of cucumber flowers with different sex types.</title>
        <authorList>
            <person name="Guo S."/>
            <person name="Zheng Y."/>
            <person name="Joung J.G."/>
            <person name="Liu S."/>
            <person name="Zhang Z."/>
            <person name="Crasta O.R."/>
            <person name="Sobral B.W."/>
            <person name="Xu Y."/>
            <person name="Huang S."/>
            <person name="Fei Z."/>
        </authorList>
    </citation>
    <scope>NUCLEOTIDE SEQUENCE [LARGE SCALE GENOMIC DNA]</scope>
    <source>
        <strain evidence="4">cv. 9930</strain>
    </source>
</reference>
<proteinExistence type="predicted"/>
<feature type="region of interest" description="Disordered" evidence="1">
    <location>
        <begin position="267"/>
        <end position="286"/>
    </location>
</feature>
<dbReference type="Gramene" id="KGN46993">
    <property type="protein sequence ID" value="KGN46993"/>
    <property type="gene ID" value="Csa_6G157670"/>
</dbReference>
<gene>
    <name evidence="3" type="ORF">Csa_6G157670</name>
</gene>
<dbReference type="OMA" id="DDAMRNK"/>
<reference evidence="3 4" key="2">
    <citation type="journal article" date="2009" name="PLoS ONE">
        <title>An integrated genetic and cytogenetic map of the cucumber genome.</title>
        <authorList>
            <person name="Ren Y."/>
            <person name="Zhang Z."/>
            <person name="Liu J."/>
            <person name="Staub J.E."/>
            <person name="Han Y."/>
            <person name="Cheng Z."/>
            <person name="Li X."/>
            <person name="Lu J."/>
            <person name="Miao H."/>
            <person name="Kang H."/>
            <person name="Xie B."/>
            <person name="Gu X."/>
            <person name="Wang X."/>
            <person name="Du Y."/>
            <person name="Jin W."/>
            <person name="Huang S."/>
        </authorList>
    </citation>
    <scope>NUCLEOTIDE SEQUENCE [LARGE SCALE GENOMIC DNA]</scope>
    <source>
        <strain evidence="4">cv. 9930</strain>
    </source>
</reference>
<name>A0A0A0KBY8_CUCSA</name>